<dbReference type="Gene3D" id="3.40.50.300">
    <property type="entry name" value="P-loop containing nucleotide triphosphate hydrolases"/>
    <property type="match status" value="1"/>
</dbReference>
<dbReference type="Ensembl" id="ENSCHIT00010005108.1">
    <property type="protein sequence ID" value="ENSCHIP00010003691.1"/>
    <property type="gene ID" value="ENSCHIG00010002659.1"/>
</dbReference>
<dbReference type="PROSITE" id="PS51719">
    <property type="entry name" value="G_SEPTIN"/>
    <property type="match status" value="1"/>
</dbReference>
<feature type="compositionally biased region" description="Polar residues" evidence="1">
    <location>
        <begin position="1"/>
        <end position="10"/>
    </location>
</feature>
<reference evidence="3" key="2">
    <citation type="submission" date="2025-08" db="UniProtKB">
        <authorList>
            <consortium name="Ensembl"/>
        </authorList>
    </citation>
    <scope>IDENTIFICATION</scope>
</reference>
<dbReference type="SUPFAM" id="SSF52540">
    <property type="entry name" value="P-loop containing nucleoside triphosphate hydrolases"/>
    <property type="match status" value="1"/>
</dbReference>
<feature type="compositionally biased region" description="Low complexity" evidence="1">
    <location>
        <begin position="37"/>
        <end position="57"/>
    </location>
</feature>
<sequence length="235" mass="25289">RRNCGETGTSRHLGKGEEATLDLPPTPQPLYGQPSWEGHGACAEAETGEAEAAPAHLGAGGRGGEESVGKEAGRRDDSIRPRARRGGAGRERAAGAGRVCRAVDWSQFFGEAATDETSSTSLVKMSKQQPAQFINPETPGYVGFANLPNQVHRKSVKKGFEFTLMVVGESGLGKSTLINSLFLTDLYPERVIPGAAGCDSSCLYYVFDEDQVKMVAHEKTCIQRKFLWAWVSSDP</sequence>
<proteinExistence type="predicted"/>
<feature type="compositionally biased region" description="Basic and acidic residues" evidence="1">
    <location>
        <begin position="63"/>
        <end position="80"/>
    </location>
</feature>
<evidence type="ECO:0000259" key="2">
    <source>
        <dbReference type="PROSITE" id="PS51719"/>
    </source>
</evidence>
<dbReference type="GO" id="GO:0005525">
    <property type="term" value="F:GTP binding"/>
    <property type="evidence" value="ECO:0007669"/>
    <property type="project" value="InterPro"/>
</dbReference>
<feature type="domain" description="Septin-type G" evidence="2">
    <location>
        <begin position="158"/>
        <end position="235"/>
    </location>
</feature>
<dbReference type="AlphaFoldDB" id="A0A8C2NDD2"/>
<evidence type="ECO:0000313" key="3">
    <source>
        <dbReference type="Ensembl" id="ENSCHIP00010003691.1"/>
    </source>
</evidence>
<protein>
    <recommendedName>
        <fullName evidence="2">Septin-type G domain-containing protein</fullName>
    </recommendedName>
</protein>
<dbReference type="InterPro" id="IPR027417">
    <property type="entry name" value="P-loop_NTPase"/>
</dbReference>
<name>A0A8C2NDD2_CAPHI</name>
<accession>A0A8C2NDD2</accession>
<dbReference type="Pfam" id="PF00735">
    <property type="entry name" value="Septin"/>
    <property type="match status" value="1"/>
</dbReference>
<organism evidence="3">
    <name type="scientific">Capra hircus</name>
    <name type="common">Goat</name>
    <dbReference type="NCBI Taxonomy" id="9925"/>
    <lineage>
        <taxon>Eukaryota</taxon>
        <taxon>Metazoa</taxon>
        <taxon>Chordata</taxon>
        <taxon>Craniata</taxon>
        <taxon>Vertebrata</taxon>
        <taxon>Euteleostomi</taxon>
        <taxon>Mammalia</taxon>
        <taxon>Eutheria</taxon>
        <taxon>Laurasiatheria</taxon>
        <taxon>Artiodactyla</taxon>
        <taxon>Ruminantia</taxon>
        <taxon>Pecora</taxon>
        <taxon>Bovidae</taxon>
        <taxon>Caprinae</taxon>
        <taxon>Capra</taxon>
    </lineage>
</organism>
<evidence type="ECO:0000256" key="1">
    <source>
        <dbReference type="SAM" id="MobiDB-lite"/>
    </source>
</evidence>
<reference evidence="3" key="1">
    <citation type="submission" date="2019-03" db="EMBL/GenBank/DDBJ databases">
        <title>Genome sequencing and reference-guided assembly of Black Bengal Goat (Capra hircus).</title>
        <authorList>
            <person name="Siddiki A.Z."/>
            <person name="Baten A."/>
            <person name="Billah M."/>
            <person name="Alam M.A.U."/>
            <person name="Shawrob K.S.M."/>
            <person name="Saha S."/>
            <person name="Chowdhury M."/>
            <person name="Rahman A.H."/>
            <person name="Stear M."/>
            <person name="Miah G."/>
            <person name="Das G.B."/>
            <person name="Hossain M.M."/>
            <person name="Kumkum M."/>
            <person name="Islam M.S."/>
            <person name="Mollah A.M."/>
            <person name="Ahsan A."/>
            <person name="Tusar F."/>
            <person name="Khan M.K.I."/>
        </authorList>
    </citation>
    <scope>NUCLEOTIDE SEQUENCE [LARGE SCALE GENOMIC DNA]</scope>
</reference>
<dbReference type="InterPro" id="IPR030379">
    <property type="entry name" value="G_SEPTIN_dom"/>
</dbReference>
<feature type="region of interest" description="Disordered" evidence="1">
    <location>
        <begin position="1"/>
        <end position="93"/>
    </location>
</feature>
<dbReference type="PANTHER" id="PTHR18884">
    <property type="entry name" value="SEPTIN"/>
    <property type="match status" value="1"/>
</dbReference>